<evidence type="ECO:0000313" key="3">
    <source>
        <dbReference type="Proteomes" id="UP000315525"/>
    </source>
</evidence>
<dbReference type="InterPro" id="IPR029063">
    <property type="entry name" value="SAM-dependent_MTases_sf"/>
</dbReference>
<gene>
    <name evidence="2" type="ORF">E3J62_09450</name>
</gene>
<evidence type="ECO:0000259" key="1">
    <source>
        <dbReference type="Pfam" id="PF08241"/>
    </source>
</evidence>
<accession>A0A523UQF6</accession>
<sequence>MDHQEVGRYWDRNADAWTKLARAGYDLYRDYLNTPAFFEILPDVNGLVGLDIGCGEGHNTRLLAKRGASVTAIDISKVFVGHAKQCEEQEPLGIEYRVASAVELPFADLGFDFATGFMSFMDIPETDRVLAEAHRVLKPSGFLQFSICHPCYDTPHRRNLRDEQGLTYAIEVGDYFRNLNGEISEWLFAAAPPEAKAGLSNFKTPRFTRTLSQWLNLLIGTGFLLEQIEEPRPTDETVRACPYVQDAQVAAYYLHIRARKPST</sequence>
<keyword evidence="2" id="KW-0808">Transferase</keyword>
<protein>
    <submittedName>
        <fullName evidence="2">Class I SAM-dependent methyltransferase</fullName>
    </submittedName>
</protein>
<dbReference type="SUPFAM" id="SSF53335">
    <property type="entry name" value="S-adenosyl-L-methionine-dependent methyltransferases"/>
    <property type="match status" value="1"/>
</dbReference>
<dbReference type="AlphaFoldDB" id="A0A523UQF6"/>
<organism evidence="2 3">
    <name type="scientific">candidate division TA06 bacterium</name>
    <dbReference type="NCBI Taxonomy" id="2250710"/>
    <lineage>
        <taxon>Bacteria</taxon>
        <taxon>Bacteria division TA06</taxon>
    </lineage>
</organism>
<dbReference type="InterPro" id="IPR013216">
    <property type="entry name" value="Methyltransf_11"/>
</dbReference>
<name>A0A523UQF6_UNCT6</name>
<comment type="caution">
    <text evidence="2">The sequence shown here is derived from an EMBL/GenBank/DDBJ whole genome shotgun (WGS) entry which is preliminary data.</text>
</comment>
<dbReference type="Pfam" id="PF08241">
    <property type="entry name" value="Methyltransf_11"/>
    <property type="match status" value="1"/>
</dbReference>
<evidence type="ECO:0000313" key="2">
    <source>
        <dbReference type="EMBL" id="TET44754.1"/>
    </source>
</evidence>
<proteinExistence type="predicted"/>
<dbReference type="PANTHER" id="PTHR43591">
    <property type="entry name" value="METHYLTRANSFERASE"/>
    <property type="match status" value="1"/>
</dbReference>
<reference evidence="2 3" key="1">
    <citation type="submission" date="2019-03" db="EMBL/GenBank/DDBJ databases">
        <title>Metabolic potential of uncultured bacteria and archaea associated with petroleum seepage in deep-sea sediments.</title>
        <authorList>
            <person name="Dong X."/>
            <person name="Hubert C."/>
        </authorList>
    </citation>
    <scope>NUCLEOTIDE SEQUENCE [LARGE SCALE GENOMIC DNA]</scope>
    <source>
        <strain evidence="2">E44_bin18</strain>
    </source>
</reference>
<dbReference type="Gene3D" id="3.40.50.150">
    <property type="entry name" value="Vaccinia Virus protein VP39"/>
    <property type="match status" value="1"/>
</dbReference>
<dbReference type="Proteomes" id="UP000315525">
    <property type="component" value="Unassembled WGS sequence"/>
</dbReference>
<dbReference type="GO" id="GO:0008757">
    <property type="term" value="F:S-adenosylmethionine-dependent methyltransferase activity"/>
    <property type="evidence" value="ECO:0007669"/>
    <property type="project" value="InterPro"/>
</dbReference>
<feature type="domain" description="Methyltransferase type 11" evidence="1">
    <location>
        <begin position="50"/>
        <end position="143"/>
    </location>
</feature>
<dbReference type="EMBL" id="SOJN01000110">
    <property type="protein sequence ID" value="TET44754.1"/>
    <property type="molecule type" value="Genomic_DNA"/>
</dbReference>
<dbReference type="GO" id="GO:0032259">
    <property type="term" value="P:methylation"/>
    <property type="evidence" value="ECO:0007669"/>
    <property type="project" value="UniProtKB-KW"/>
</dbReference>
<keyword evidence="2" id="KW-0489">Methyltransferase</keyword>
<dbReference type="CDD" id="cd02440">
    <property type="entry name" value="AdoMet_MTases"/>
    <property type="match status" value="1"/>
</dbReference>